<dbReference type="RefSeq" id="WP_282335065.1">
    <property type="nucleotide sequence ID" value="NZ_JASBRG010000007.1"/>
</dbReference>
<dbReference type="Proteomes" id="UP001226434">
    <property type="component" value="Unassembled WGS sequence"/>
</dbReference>
<evidence type="ECO:0000313" key="3">
    <source>
        <dbReference type="EMBL" id="MDI3320963.1"/>
    </source>
</evidence>
<accession>A0ABT6REF7</accession>
<proteinExistence type="predicted"/>
<keyword evidence="1" id="KW-0732">Signal</keyword>
<evidence type="ECO:0000256" key="1">
    <source>
        <dbReference type="SAM" id="SignalP"/>
    </source>
</evidence>
<dbReference type="InterPro" id="IPR026444">
    <property type="entry name" value="Secre_tail"/>
</dbReference>
<sequence>MNKIIGIALLLISTYAKAASCSASKNGNWESATTWSCGHVPGAGDNVTIGTGITVTVTGNNTVEIGNLDISGTLDFTNGSKVSLGSGSAVNIYSGGSITGGNPGAKLVFPSFTIKGPFSVEGPSYINNNGQGSGAAPLPLKLVSFAASLQQNQQVILRWTTANEENINFIEIESSDNGSSGWQLAGTTSPMVSEGGGYSYSFSDRNKLNGDRYYRLKIVDRDGKYVFSKVVVVTSSQTEKFSITPTLVNNSMTVSLPASGLGQVSIFNAFGQLAKTVTFDNQTFTIDVSMLSRGLYFVKLADGRNSYTTRFFKQ</sequence>
<comment type="caution">
    <text evidence="3">The sequence shown here is derived from an EMBL/GenBank/DDBJ whole genome shotgun (WGS) entry which is preliminary data.</text>
</comment>
<protein>
    <submittedName>
        <fullName evidence="3">T9SS type A sorting domain-containing protein</fullName>
    </submittedName>
</protein>
<name>A0ABT6REF7_9BACT</name>
<dbReference type="Gene3D" id="2.60.40.10">
    <property type="entry name" value="Immunoglobulins"/>
    <property type="match status" value="1"/>
</dbReference>
<evidence type="ECO:0000313" key="4">
    <source>
        <dbReference type="Proteomes" id="UP001226434"/>
    </source>
</evidence>
<keyword evidence="4" id="KW-1185">Reference proteome</keyword>
<evidence type="ECO:0000259" key="2">
    <source>
        <dbReference type="Pfam" id="PF18962"/>
    </source>
</evidence>
<feature type="signal peptide" evidence="1">
    <location>
        <begin position="1"/>
        <end position="18"/>
    </location>
</feature>
<gene>
    <name evidence="3" type="ORF">QJ048_14320</name>
</gene>
<dbReference type="NCBIfam" id="TIGR04183">
    <property type="entry name" value="Por_Secre_tail"/>
    <property type="match status" value="1"/>
</dbReference>
<organism evidence="3 4">
    <name type="scientific">Pinibacter soli</name>
    <dbReference type="NCBI Taxonomy" id="3044211"/>
    <lineage>
        <taxon>Bacteria</taxon>
        <taxon>Pseudomonadati</taxon>
        <taxon>Bacteroidota</taxon>
        <taxon>Chitinophagia</taxon>
        <taxon>Chitinophagales</taxon>
        <taxon>Chitinophagaceae</taxon>
        <taxon>Pinibacter</taxon>
    </lineage>
</organism>
<dbReference type="EMBL" id="JASBRG010000007">
    <property type="protein sequence ID" value="MDI3320963.1"/>
    <property type="molecule type" value="Genomic_DNA"/>
</dbReference>
<feature type="chain" id="PRO_5046351420" evidence="1">
    <location>
        <begin position="19"/>
        <end position="314"/>
    </location>
</feature>
<feature type="domain" description="Secretion system C-terminal sorting" evidence="2">
    <location>
        <begin position="249"/>
        <end position="310"/>
    </location>
</feature>
<reference evidence="3 4" key="1">
    <citation type="submission" date="2023-05" db="EMBL/GenBank/DDBJ databases">
        <title>Genome sequence of Pinibacter sp. MAH-24.</title>
        <authorList>
            <person name="Huq M.A."/>
        </authorList>
    </citation>
    <scope>NUCLEOTIDE SEQUENCE [LARGE SCALE GENOMIC DNA]</scope>
    <source>
        <strain evidence="3 4">MAH-24</strain>
    </source>
</reference>
<dbReference type="InterPro" id="IPR013783">
    <property type="entry name" value="Ig-like_fold"/>
</dbReference>
<dbReference type="Pfam" id="PF18962">
    <property type="entry name" value="Por_Secre_tail"/>
    <property type="match status" value="1"/>
</dbReference>